<feature type="transmembrane region" description="Helical" evidence="9">
    <location>
        <begin position="75"/>
        <end position="98"/>
    </location>
</feature>
<proteinExistence type="inferred from homology"/>
<evidence type="ECO:0000256" key="9">
    <source>
        <dbReference type="SAM" id="Phobius"/>
    </source>
</evidence>
<evidence type="ECO:0000256" key="7">
    <source>
        <dbReference type="ARBA" id="ARBA00023136"/>
    </source>
</evidence>
<keyword evidence="4 9" id="KW-0812">Transmembrane</keyword>
<accession>A0A7S1AB03</accession>
<dbReference type="PANTHER" id="PTHR22950">
    <property type="entry name" value="AMINO ACID TRANSPORTER"/>
    <property type="match status" value="1"/>
</dbReference>
<evidence type="ECO:0000256" key="4">
    <source>
        <dbReference type="ARBA" id="ARBA00022692"/>
    </source>
</evidence>
<organism evidence="11">
    <name type="scientific">Noctiluca scintillans</name>
    <name type="common">Sea sparkle</name>
    <name type="synonym">Red tide dinoflagellate</name>
    <dbReference type="NCBI Taxonomy" id="2966"/>
    <lineage>
        <taxon>Eukaryota</taxon>
        <taxon>Sar</taxon>
        <taxon>Alveolata</taxon>
        <taxon>Dinophyceae</taxon>
        <taxon>Noctilucales</taxon>
        <taxon>Noctilucaceae</taxon>
        <taxon>Noctiluca</taxon>
    </lineage>
</organism>
<dbReference type="GO" id="GO:0015179">
    <property type="term" value="F:L-amino acid transmembrane transporter activity"/>
    <property type="evidence" value="ECO:0007669"/>
    <property type="project" value="TreeGrafter"/>
</dbReference>
<dbReference type="Pfam" id="PF01490">
    <property type="entry name" value="Aa_trans"/>
    <property type="match status" value="1"/>
</dbReference>
<evidence type="ECO:0000256" key="2">
    <source>
        <dbReference type="ARBA" id="ARBA00008066"/>
    </source>
</evidence>
<dbReference type="AlphaFoldDB" id="A0A7S1AB03"/>
<keyword evidence="6 9" id="KW-1133">Transmembrane helix</keyword>
<feature type="region of interest" description="Disordered" evidence="8">
    <location>
        <begin position="349"/>
        <end position="381"/>
    </location>
</feature>
<feature type="compositionally biased region" description="Low complexity" evidence="8">
    <location>
        <begin position="362"/>
        <end position="374"/>
    </location>
</feature>
<evidence type="ECO:0000259" key="10">
    <source>
        <dbReference type="Pfam" id="PF01490"/>
    </source>
</evidence>
<feature type="transmembrane region" description="Helical" evidence="9">
    <location>
        <begin position="310"/>
        <end position="328"/>
    </location>
</feature>
<keyword evidence="7 9" id="KW-0472">Membrane</keyword>
<keyword evidence="3" id="KW-0813">Transport</keyword>
<feature type="transmembrane region" description="Helical" evidence="9">
    <location>
        <begin position="465"/>
        <end position="484"/>
    </location>
</feature>
<feature type="region of interest" description="Disordered" evidence="8">
    <location>
        <begin position="1"/>
        <end position="36"/>
    </location>
</feature>
<keyword evidence="5" id="KW-0029">Amino-acid transport</keyword>
<dbReference type="PANTHER" id="PTHR22950:SF458">
    <property type="entry name" value="SODIUM-COUPLED NEUTRAL AMINO ACID TRANSPORTER 11-RELATED"/>
    <property type="match status" value="1"/>
</dbReference>
<feature type="transmembrane region" description="Helical" evidence="9">
    <location>
        <begin position="119"/>
        <end position="140"/>
    </location>
</feature>
<feature type="domain" description="Amino acid transporter transmembrane" evidence="10">
    <location>
        <begin position="46"/>
        <end position="478"/>
    </location>
</feature>
<dbReference type="GO" id="GO:0016020">
    <property type="term" value="C:membrane"/>
    <property type="evidence" value="ECO:0007669"/>
    <property type="project" value="UniProtKB-SubCell"/>
</dbReference>
<feature type="transmembrane region" description="Helical" evidence="9">
    <location>
        <begin position="190"/>
        <end position="211"/>
    </location>
</feature>
<evidence type="ECO:0000256" key="3">
    <source>
        <dbReference type="ARBA" id="ARBA00022448"/>
    </source>
</evidence>
<name>A0A7S1AB03_NOCSC</name>
<feature type="transmembrane region" description="Helical" evidence="9">
    <location>
        <begin position="433"/>
        <end position="453"/>
    </location>
</feature>
<reference evidence="11" key="1">
    <citation type="submission" date="2021-01" db="EMBL/GenBank/DDBJ databases">
        <authorList>
            <person name="Corre E."/>
            <person name="Pelletier E."/>
            <person name="Niang G."/>
            <person name="Scheremetjew M."/>
            <person name="Finn R."/>
            <person name="Kale V."/>
            <person name="Holt S."/>
            <person name="Cochrane G."/>
            <person name="Meng A."/>
            <person name="Brown T."/>
            <person name="Cohen L."/>
        </authorList>
    </citation>
    <scope>NUCLEOTIDE SEQUENCE</scope>
</reference>
<evidence type="ECO:0000256" key="8">
    <source>
        <dbReference type="SAM" id="MobiDB-lite"/>
    </source>
</evidence>
<comment type="subcellular location">
    <subcellularLocation>
        <location evidence="1">Membrane</location>
        <topology evidence="1">Multi-pass membrane protein</topology>
    </subcellularLocation>
</comment>
<dbReference type="EMBL" id="HBFQ01032139">
    <property type="protein sequence ID" value="CAD8848281.1"/>
    <property type="molecule type" value="Transcribed_RNA"/>
</dbReference>
<feature type="transmembrane region" description="Helical" evidence="9">
    <location>
        <begin position="269"/>
        <end position="290"/>
    </location>
</feature>
<feature type="transmembrane region" description="Helical" evidence="9">
    <location>
        <begin position="410"/>
        <end position="427"/>
    </location>
</feature>
<feature type="transmembrane region" description="Helical" evidence="9">
    <location>
        <begin position="231"/>
        <end position="257"/>
    </location>
</feature>
<evidence type="ECO:0000256" key="6">
    <source>
        <dbReference type="ARBA" id="ARBA00022989"/>
    </source>
</evidence>
<comment type="similarity">
    <text evidence="2">Belongs to the amino acid/polyamine transporter 2 family.</text>
</comment>
<protein>
    <recommendedName>
        <fullName evidence="10">Amino acid transporter transmembrane domain-containing protein</fullName>
    </recommendedName>
</protein>
<sequence length="494" mass="52987">MTVHASSDVEEVQLQKSWEDEDGEDNNHNRRGGRGTSSFSFTVGGLRHSALTLVSTAVGSGVLTVSYMMSLVGVGLGVLMLATGALLAYLSIVSLMQMSTQTGQHSYAALLAHCAGPRAGPFLDTLLMLFGFGSCVGYLVFVGDFVPDLIMSVAGTCPEYVRTIAIVGAAVIVTPLSCQRSLDALRCITPLGIISLIFTSVVVAAMMPGLFSKHNHTLDYGKLEWFTVNTSIFECFAMCIFAFNCHLNVVPVASGFVRPTRRRIVRVSGSVNMLQVLFYWFIAVTGYMTFLNETPQDILKGYTQTSVWLVISRVLLSLTMLVCLPMNIHPSVSSGLQLIAYARSPNEPEWEVSSPSSPDPSSPNLASPNSASPNQLTPNRPDELDTELVARRSRVTATTLAPDVGMLPRTVFSVVLVILATLTAIAVPGVADVIQILGATVATAMMLVVPAFCMRKVMPRTLGNTLQIVVFLSFACCSIASVPIKFLRSGGIIS</sequence>
<dbReference type="InterPro" id="IPR013057">
    <property type="entry name" value="AA_transpt_TM"/>
</dbReference>
<evidence type="ECO:0000313" key="11">
    <source>
        <dbReference type="EMBL" id="CAD8848281.1"/>
    </source>
</evidence>
<evidence type="ECO:0000256" key="1">
    <source>
        <dbReference type="ARBA" id="ARBA00004141"/>
    </source>
</evidence>
<evidence type="ECO:0000256" key="5">
    <source>
        <dbReference type="ARBA" id="ARBA00022970"/>
    </source>
</evidence>
<gene>
    <name evidence="11" type="ORF">NSCI0253_LOCUS22631</name>
</gene>